<name>A0A6C0JBM8_9ZZZZ</name>
<evidence type="ECO:0008006" key="5">
    <source>
        <dbReference type="Google" id="ProtNLM"/>
    </source>
</evidence>
<evidence type="ECO:0000256" key="3">
    <source>
        <dbReference type="ARBA" id="ARBA00023288"/>
    </source>
</evidence>
<evidence type="ECO:0000313" key="4">
    <source>
        <dbReference type="EMBL" id="QHU03049.1"/>
    </source>
</evidence>
<organism evidence="4">
    <name type="scientific">viral metagenome</name>
    <dbReference type="NCBI Taxonomy" id="1070528"/>
    <lineage>
        <taxon>unclassified sequences</taxon>
        <taxon>metagenomes</taxon>
        <taxon>organismal metagenomes</taxon>
    </lineage>
</organism>
<dbReference type="InterPro" id="IPR029071">
    <property type="entry name" value="Ubiquitin-like_domsf"/>
</dbReference>
<evidence type="ECO:0000256" key="1">
    <source>
        <dbReference type="ARBA" id="ARBA00004370"/>
    </source>
</evidence>
<dbReference type="AlphaFoldDB" id="A0A6C0JBM8"/>
<keyword evidence="3" id="KW-0449">Lipoprotein</keyword>
<dbReference type="InterPro" id="IPR004241">
    <property type="entry name" value="Atg8-like"/>
</dbReference>
<accession>A0A6C0JBM8</accession>
<keyword evidence="2" id="KW-0472">Membrane</keyword>
<dbReference type="Gene3D" id="3.10.20.90">
    <property type="entry name" value="Phosphatidylinositol 3-kinase Catalytic Subunit, Chain A, domain 1"/>
    <property type="match status" value="1"/>
</dbReference>
<proteinExistence type="predicted"/>
<evidence type="ECO:0000256" key="2">
    <source>
        <dbReference type="ARBA" id="ARBA00023136"/>
    </source>
</evidence>
<protein>
    <recommendedName>
        <fullName evidence="5">Autophagy-related protein</fullName>
    </recommendedName>
</protein>
<dbReference type="GO" id="GO:0016020">
    <property type="term" value="C:membrane"/>
    <property type="evidence" value="ECO:0007669"/>
    <property type="project" value="UniProtKB-SubCell"/>
</dbReference>
<dbReference type="SUPFAM" id="SSF54236">
    <property type="entry name" value="Ubiquitin-like"/>
    <property type="match status" value="1"/>
</dbReference>
<comment type="subcellular location">
    <subcellularLocation>
        <location evidence="1">Membrane</location>
    </subcellularLocation>
</comment>
<reference evidence="4" key="1">
    <citation type="journal article" date="2020" name="Nature">
        <title>Giant virus diversity and host interactions through global metagenomics.</title>
        <authorList>
            <person name="Schulz F."/>
            <person name="Roux S."/>
            <person name="Paez-Espino D."/>
            <person name="Jungbluth S."/>
            <person name="Walsh D.A."/>
            <person name="Denef V.J."/>
            <person name="McMahon K.D."/>
            <person name="Konstantinidis K.T."/>
            <person name="Eloe-Fadrosh E.A."/>
            <person name="Kyrpides N.C."/>
            <person name="Woyke T."/>
        </authorList>
    </citation>
    <scope>NUCLEOTIDE SEQUENCE</scope>
    <source>
        <strain evidence="4">GVMAG-M-3300025890-48</strain>
    </source>
</reference>
<dbReference type="EMBL" id="MN740368">
    <property type="protein sequence ID" value="QHU03049.1"/>
    <property type="molecule type" value="Genomic_DNA"/>
</dbReference>
<dbReference type="PANTHER" id="PTHR10969">
    <property type="entry name" value="MICROTUBULE-ASSOCIATED PROTEINS 1A/1B LIGHT CHAIN 3-RELATED"/>
    <property type="match status" value="1"/>
</dbReference>
<dbReference type="Pfam" id="PF02991">
    <property type="entry name" value="ATG8"/>
    <property type="match status" value="1"/>
</dbReference>
<sequence length="116" mass="13761">MGFKQKFPFEKRYKESFSIMQEYPYRVPIICEKDPNAQDMPNISRTKYLVPHDITVANFMFIIRKRINLEPEKSMYLFVGNKIMPATGQLMSQIYHKHKDADGFLYFIYSGENTFG</sequence>